<gene>
    <name evidence="2" type="ORF">EEDITHA_LOCUS16105</name>
</gene>
<accession>A0AAU9UQC2</accession>
<feature type="region of interest" description="Disordered" evidence="1">
    <location>
        <begin position="78"/>
        <end position="100"/>
    </location>
</feature>
<name>A0AAU9UQC2_EUPED</name>
<protein>
    <submittedName>
        <fullName evidence="2">Uncharacterized protein</fullName>
    </submittedName>
</protein>
<comment type="caution">
    <text evidence="2">The sequence shown here is derived from an EMBL/GenBank/DDBJ whole genome shotgun (WGS) entry which is preliminary data.</text>
</comment>
<reference evidence="2" key="1">
    <citation type="submission" date="2022-03" db="EMBL/GenBank/DDBJ databases">
        <authorList>
            <person name="Tunstrom K."/>
        </authorList>
    </citation>
    <scope>NUCLEOTIDE SEQUENCE</scope>
</reference>
<keyword evidence="3" id="KW-1185">Reference proteome</keyword>
<sequence length="100" mass="11196">MSRKQYFSGSNNFRGLEEAINTLAEDSDDDLEYDLAIIPSEPSVVTDEEDGNDDMMLRCLPNDVPGNIEVYVRNIGSLSLPEDDSDDEPLAVKRRRINSS</sequence>
<dbReference type="AlphaFoldDB" id="A0AAU9UQC2"/>
<evidence type="ECO:0000313" key="2">
    <source>
        <dbReference type="EMBL" id="CAH2101338.1"/>
    </source>
</evidence>
<dbReference type="EMBL" id="CAKOGL010000023">
    <property type="protein sequence ID" value="CAH2101338.1"/>
    <property type="molecule type" value="Genomic_DNA"/>
</dbReference>
<proteinExistence type="predicted"/>
<organism evidence="2 3">
    <name type="scientific">Euphydryas editha</name>
    <name type="common">Edith's checkerspot</name>
    <dbReference type="NCBI Taxonomy" id="104508"/>
    <lineage>
        <taxon>Eukaryota</taxon>
        <taxon>Metazoa</taxon>
        <taxon>Ecdysozoa</taxon>
        <taxon>Arthropoda</taxon>
        <taxon>Hexapoda</taxon>
        <taxon>Insecta</taxon>
        <taxon>Pterygota</taxon>
        <taxon>Neoptera</taxon>
        <taxon>Endopterygota</taxon>
        <taxon>Lepidoptera</taxon>
        <taxon>Glossata</taxon>
        <taxon>Ditrysia</taxon>
        <taxon>Papilionoidea</taxon>
        <taxon>Nymphalidae</taxon>
        <taxon>Nymphalinae</taxon>
        <taxon>Euphydryas</taxon>
    </lineage>
</organism>
<evidence type="ECO:0000256" key="1">
    <source>
        <dbReference type="SAM" id="MobiDB-lite"/>
    </source>
</evidence>
<dbReference type="Proteomes" id="UP001153954">
    <property type="component" value="Unassembled WGS sequence"/>
</dbReference>
<evidence type="ECO:0000313" key="3">
    <source>
        <dbReference type="Proteomes" id="UP001153954"/>
    </source>
</evidence>